<evidence type="ECO:0000256" key="2">
    <source>
        <dbReference type="SAM" id="Phobius"/>
    </source>
</evidence>
<proteinExistence type="predicted"/>
<dbReference type="InterPro" id="IPR001611">
    <property type="entry name" value="Leu-rich_rpt"/>
</dbReference>
<feature type="compositionally biased region" description="Low complexity" evidence="1">
    <location>
        <begin position="227"/>
        <end position="237"/>
    </location>
</feature>
<evidence type="ECO:0000313" key="3">
    <source>
        <dbReference type="EMBL" id="KAL2918806.1"/>
    </source>
</evidence>
<keyword evidence="2" id="KW-0472">Membrane</keyword>
<sequence length="398" mass="41095">MADRNPANCFWARTGAGDSGGVFTFSNMASCCNSMDNSPVVCDGVGTVLQMWASSAAVLRQRRLPYRSRAAGLRLNGTLPADVSQLAQTTYIDLSGNNLQGSIPQSLIDLVQLGFLDLSNNRLGGTIPTISNPGIETIKLANNTLRGALTINAPRLRVLDVSNTEVSSVVGDLSALESCGVASTSVCSGSAQAVTSKCCRLASSGPSNTGSGGSDNVPKLPPGTGGSSATPSAPRGARASAVPSAAIAGGAAGGVVFIAIVIALVVFLVKRRPPAHKAASKSSNAELRRLELELPSPAGPPAVVAAEPSAFALQEVVSGNIDANLGQRRSTLAPMPQRTTIATADSLRRAREALDARTTPNEDGDYDPNLDNIDIPSLDDDEDDHAERQRFTKAAAKH</sequence>
<evidence type="ECO:0000313" key="4">
    <source>
        <dbReference type="Proteomes" id="UP001527925"/>
    </source>
</evidence>
<comment type="caution">
    <text evidence="3">The sequence shown here is derived from an EMBL/GenBank/DDBJ whole genome shotgun (WGS) entry which is preliminary data.</text>
</comment>
<evidence type="ECO:0000256" key="1">
    <source>
        <dbReference type="SAM" id="MobiDB-lite"/>
    </source>
</evidence>
<keyword evidence="4" id="KW-1185">Reference proteome</keyword>
<dbReference type="EMBL" id="JADGIZ020000005">
    <property type="protein sequence ID" value="KAL2918806.1"/>
    <property type="molecule type" value="Genomic_DNA"/>
</dbReference>
<dbReference type="InterPro" id="IPR032675">
    <property type="entry name" value="LRR_dom_sf"/>
</dbReference>
<dbReference type="PANTHER" id="PTHR48010">
    <property type="entry name" value="OS05G0588300 PROTEIN"/>
    <property type="match status" value="1"/>
</dbReference>
<gene>
    <name evidence="3" type="ORF">HK105_201640</name>
</gene>
<dbReference type="Proteomes" id="UP001527925">
    <property type="component" value="Unassembled WGS sequence"/>
</dbReference>
<feature type="region of interest" description="Disordered" evidence="1">
    <location>
        <begin position="204"/>
        <end position="237"/>
    </location>
</feature>
<accession>A0ABR4NH29</accession>
<dbReference type="Gene3D" id="3.80.10.10">
    <property type="entry name" value="Ribonuclease Inhibitor"/>
    <property type="match status" value="1"/>
</dbReference>
<name>A0ABR4NH29_9FUNG</name>
<feature type="transmembrane region" description="Helical" evidence="2">
    <location>
        <begin position="245"/>
        <end position="269"/>
    </location>
</feature>
<protein>
    <recommendedName>
        <fullName evidence="5">L domain-like protein</fullName>
    </recommendedName>
</protein>
<organism evidence="3 4">
    <name type="scientific">Polyrhizophydium stewartii</name>
    <dbReference type="NCBI Taxonomy" id="2732419"/>
    <lineage>
        <taxon>Eukaryota</taxon>
        <taxon>Fungi</taxon>
        <taxon>Fungi incertae sedis</taxon>
        <taxon>Chytridiomycota</taxon>
        <taxon>Chytridiomycota incertae sedis</taxon>
        <taxon>Chytridiomycetes</taxon>
        <taxon>Rhizophydiales</taxon>
        <taxon>Rhizophydiales incertae sedis</taxon>
        <taxon>Polyrhizophydium</taxon>
    </lineage>
</organism>
<keyword evidence="2" id="KW-0812">Transmembrane</keyword>
<keyword evidence="2" id="KW-1133">Transmembrane helix</keyword>
<feature type="region of interest" description="Disordered" evidence="1">
    <location>
        <begin position="355"/>
        <end position="398"/>
    </location>
</feature>
<dbReference type="PANTHER" id="PTHR48010:SF58">
    <property type="entry name" value="RECEPTOR PROTEIN KINASE-LIKE PROTEIN ZAR1"/>
    <property type="match status" value="1"/>
</dbReference>
<dbReference type="InterPro" id="IPR050994">
    <property type="entry name" value="At_inactive_RLKs"/>
</dbReference>
<dbReference type="SUPFAM" id="SSF52058">
    <property type="entry name" value="L domain-like"/>
    <property type="match status" value="1"/>
</dbReference>
<reference evidence="3 4" key="1">
    <citation type="submission" date="2023-09" db="EMBL/GenBank/DDBJ databases">
        <title>Pangenome analysis of Batrachochytrium dendrobatidis and related Chytrids.</title>
        <authorList>
            <person name="Yacoub M.N."/>
            <person name="Stajich J.E."/>
            <person name="James T.Y."/>
        </authorList>
    </citation>
    <scope>NUCLEOTIDE SEQUENCE [LARGE SCALE GENOMIC DNA]</scope>
    <source>
        <strain evidence="3 4">JEL0888</strain>
    </source>
</reference>
<evidence type="ECO:0008006" key="5">
    <source>
        <dbReference type="Google" id="ProtNLM"/>
    </source>
</evidence>
<dbReference type="Pfam" id="PF00560">
    <property type="entry name" value="LRR_1"/>
    <property type="match status" value="2"/>
</dbReference>